<evidence type="ECO:0000256" key="11">
    <source>
        <dbReference type="SAM" id="MobiDB-lite"/>
    </source>
</evidence>
<dbReference type="CDD" id="cd00637">
    <property type="entry name" value="7tm_classA_rhodopsin-like"/>
    <property type="match status" value="1"/>
</dbReference>
<keyword evidence="7 12" id="KW-0472">Membrane</keyword>
<evidence type="ECO:0000256" key="5">
    <source>
        <dbReference type="ARBA" id="ARBA00022989"/>
    </source>
</evidence>
<dbReference type="Proteomes" id="UP000283509">
    <property type="component" value="Unassembled WGS sequence"/>
</dbReference>
<evidence type="ECO:0000256" key="3">
    <source>
        <dbReference type="ARBA" id="ARBA00022475"/>
    </source>
</evidence>
<feature type="transmembrane region" description="Helical" evidence="12">
    <location>
        <begin position="1287"/>
        <end position="1315"/>
    </location>
</feature>
<dbReference type="SUPFAM" id="SSF81321">
    <property type="entry name" value="Family A G protein-coupled receptor-like"/>
    <property type="match status" value="1"/>
</dbReference>
<feature type="transmembrane region" description="Helical" evidence="12">
    <location>
        <begin position="1234"/>
        <end position="1253"/>
    </location>
</feature>
<evidence type="ECO:0000256" key="2">
    <source>
        <dbReference type="ARBA" id="ARBA00010663"/>
    </source>
</evidence>
<evidence type="ECO:0000256" key="13">
    <source>
        <dbReference type="SAM" id="SignalP"/>
    </source>
</evidence>
<reference evidence="15 16" key="1">
    <citation type="submission" date="2018-04" db="EMBL/GenBank/DDBJ databases">
        <authorList>
            <person name="Zhang X."/>
            <person name="Yuan J."/>
            <person name="Li F."/>
            <person name="Xiang J."/>
        </authorList>
    </citation>
    <scope>NUCLEOTIDE SEQUENCE [LARGE SCALE GENOMIC DNA]</scope>
    <source>
        <tissue evidence="15">Muscle</tissue>
    </source>
</reference>
<dbReference type="GO" id="GO:0004930">
    <property type="term" value="F:G protein-coupled receptor activity"/>
    <property type="evidence" value="ECO:0007669"/>
    <property type="project" value="UniProtKB-KW"/>
</dbReference>
<name>A0A423T8V7_PENVA</name>
<evidence type="ECO:0000256" key="6">
    <source>
        <dbReference type="ARBA" id="ARBA00023040"/>
    </source>
</evidence>
<dbReference type="OrthoDB" id="6362807at2759"/>
<evidence type="ECO:0000256" key="1">
    <source>
        <dbReference type="ARBA" id="ARBA00004651"/>
    </source>
</evidence>
<gene>
    <name evidence="15" type="ORF">C7M84_008688</name>
</gene>
<organism evidence="15 16">
    <name type="scientific">Penaeus vannamei</name>
    <name type="common">Whiteleg shrimp</name>
    <name type="synonym">Litopenaeus vannamei</name>
    <dbReference type="NCBI Taxonomy" id="6689"/>
    <lineage>
        <taxon>Eukaryota</taxon>
        <taxon>Metazoa</taxon>
        <taxon>Ecdysozoa</taxon>
        <taxon>Arthropoda</taxon>
        <taxon>Crustacea</taxon>
        <taxon>Multicrustacea</taxon>
        <taxon>Malacostraca</taxon>
        <taxon>Eumalacostraca</taxon>
        <taxon>Eucarida</taxon>
        <taxon>Decapoda</taxon>
        <taxon>Dendrobranchiata</taxon>
        <taxon>Penaeoidea</taxon>
        <taxon>Penaeidae</taxon>
        <taxon>Penaeus</taxon>
    </lineage>
</organism>
<keyword evidence="13" id="KW-0732">Signal</keyword>
<feature type="region of interest" description="Disordered" evidence="11">
    <location>
        <begin position="361"/>
        <end position="385"/>
    </location>
</feature>
<sequence>MALLFTSLLYYYSLWFTVLSADAEDLVHTAASGLTLEENAVGRGAVTPDQIVAFKTLPARGIYVAEVTGETKAEGKTEATWKTEVTGETDAVGEIGSKGKTEGGAEAIGEAVTPLKTGTTNETKATGKIEDERVTEVRGKREVKEKIEATGETETYNNYARTPIHEVLNKGQGYASHSQHTSPGDENHITECCADISPASNNSSEILTKDVPFLKTKNTTVYEKEVSEEQFSTNRKWATDTVPSASSSEAHSNISVRYSDKPFSLYVPPVPLPSTEDPVHTRPPLSPTGDYVSVSPLTPTADSISVSSPVNPTENPVLVSVSVFPLIPTDNPTAVSSPLIPSRDPFSDFLLLTSTEVSSPLTATDAKAPASSSIPTDYHTPASPALTSTEHPVFVSYPATPTLTPTEDSFLSTPPVTSADHHTSTSPPLTPTDAPIPVPSLLTPNYPRKCPAFLGPHLYIGVRDADSRLPKPCWHLLCSDPNPYSFYRPEPLYDNEFADDCLSELQIKAQNGSFISSDQEVYYMSEYPESSPCPMAVIIKTFTSGTRVVIPFRSSWCGAVDLNTWYEILISIYSSNQTDRRRQLSGCLLQKSKKWKYEFNRYIALMEDLLGEDLELPEFSDACLTFICNPDVEFTVIIVKKEAERKMWFPYISLCSSKCSEVKEDVMLCQKALYGAENQAQQSKPLLTDLAIPLSQKGTGLPVALAHSLLWSCPAGGGGDEFGRLRAEILFSLWTAANSIPESCVSLVCTGSVDKFHRSIYRVTNNHFPDTLRTTAYLLFIHSCSVSIMDKDKIILLLLAAFRSTRVGADSLCRRERVVAMVEAAAQHITFVTRGARDHLTPVLRSLRVAFPQSMWQEGGVGNQWTLLQLGVCLKLKDISNFLQLLKSSECVSYAKNGSTVIFQSGDAVSYHAVIFPLKHARRVSTNQDPSVSMDNDTEGFEIVPLRPTLIFSSSYLYITKLMENPTPQYLLDMPQTEKISTAQVNAKTIFRATLYSNMQCLRDIREGKFQIFRSEAKLVIGPIHDDLIESSCFFSLPKDIIDVMQTNLANNRTTINKFWPSCLHNMVISLFGRDQPLDWSYLDYGCKANEIALLAVAVTITAVTVLGNVFVLAVILATGLVQEATFLLRASLAVADLLLGAMPAALAVHDSISIMRGGLSLRDLSPDTIHVNFSQLSVRQPPGFQQLRFERHGYPMACSVVFNVSCIVSLLSLALMSVERLSVVLGRPLNRRFVSTGVGVSWLVGVALSLLINWRQRRGLSFVGYFDPITKLTISMGAGAPSVSFFAFYLVVSILSVAGALTVMLIVATLAALHRSNRIAKNKLSIHSAVRDEEMLRLTWTLLHMVLLFGLSSVPVAVDALADLARSRPVAHFFAWWLFVAGASWNWALYSLSGGKFRKHVIQLLARLHGKGRGGRNVAKYGTR</sequence>
<feature type="region of interest" description="Disordered" evidence="11">
    <location>
        <begin position="405"/>
        <end position="436"/>
    </location>
</feature>
<keyword evidence="6" id="KW-0297">G-protein coupled receptor</keyword>
<comment type="subcellular location">
    <subcellularLocation>
        <location evidence="1">Cell membrane</location>
        <topology evidence="1">Multi-pass membrane protein</topology>
    </subcellularLocation>
</comment>
<feature type="transmembrane region" description="Helical" evidence="12">
    <location>
        <begin position="1336"/>
        <end position="1359"/>
    </location>
</feature>
<keyword evidence="5 12" id="KW-1133">Transmembrane helix</keyword>
<dbReference type="PANTHER" id="PTHR24246:SF27">
    <property type="entry name" value="ADENOSINE RECEPTOR, ISOFORM A"/>
    <property type="match status" value="1"/>
</dbReference>
<feature type="domain" description="G-protein coupled receptors family 1 profile" evidence="14">
    <location>
        <begin position="1108"/>
        <end position="1391"/>
    </location>
</feature>
<feature type="transmembrane region" description="Helical" evidence="12">
    <location>
        <begin position="1092"/>
        <end position="1115"/>
    </location>
</feature>
<feature type="compositionally biased region" description="Polar residues" evidence="11">
    <location>
        <begin position="405"/>
        <end position="416"/>
    </location>
</feature>
<dbReference type="InterPro" id="IPR017452">
    <property type="entry name" value="GPCR_Rhodpsn_7TM"/>
</dbReference>
<evidence type="ECO:0000313" key="16">
    <source>
        <dbReference type="Proteomes" id="UP000283509"/>
    </source>
</evidence>
<evidence type="ECO:0000256" key="9">
    <source>
        <dbReference type="ARBA" id="ARBA00023180"/>
    </source>
</evidence>
<evidence type="ECO:0000256" key="7">
    <source>
        <dbReference type="ARBA" id="ARBA00023136"/>
    </source>
</evidence>
<dbReference type="Gene3D" id="1.20.1070.10">
    <property type="entry name" value="Rhodopsin 7-helix transmembrane proteins"/>
    <property type="match status" value="1"/>
</dbReference>
<evidence type="ECO:0000256" key="8">
    <source>
        <dbReference type="ARBA" id="ARBA00023170"/>
    </source>
</evidence>
<feature type="transmembrane region" description="Helical" evidence="12">
    <location>
        <begin position="1195"/>
        <end position="1214"/>
    </location>
</feature>
<evidence type="ECO:0000259" key="14">
    <source>
        <dbReference type="PROSITE" id="PS50262"/>
    </source>
</evidence>
<keyword evidence="8 15" id="KW-0675">Receptor</keyword>
<comment type="similarity">
    <text evidence="2">Belongs to the G-protein coupled receptor 1 family.</text>
</comment>
<keyword evidence="10" id="KW-0807">Transducer</keyword>
<feature type="transmembrane region" description="Helical" evidence="12">
    <location>
        <begin position="1371"/>
        <end position="1391"/>
    </location>
</feature>
<dbReference type="GO" id="GO:0005886">
    <property type="term" value="C:plasma membrane"/>
    <property type="evidence" value="ECO:0007669"/>
    <property type="project" value="UniProtKB-SubCell"/>
</dbReference>
<dbReference type="EMBL" id="QCYY01002091">
    <property type="protein sequence ID" value="ROT72895.1"/>
    <property type="molecule type" value="Genomic_DNA"/>
</dbReference>
<accession>A0A423T8V7</accession>
<evidence type="ECO:0000313" key="15">
    <source>
        <dbReference type="EMBL" id="ROT72895.1"/>
    </source>
</evidence>
<evidence type="ECO:0000256" key="12">
    <source>
        <dbReference type="SAM" id="Phobius"/>
    </source>
</evidence>
<keyword evidence="9" id="KW-0325">Glycoprotein</keyword>
<reference evidence="15 16" key="2">
    <citation type="submission" date="2019-01" db="EMBL/GenBank/DDBJ databases">
        <title>The decoding of complex shrimp genome reveals the adaptation for benthos swimmer, frequently molting mechanism and breeding impact on genome.</title>
        <authorList>
            <person name="Sun Y."/>
            <person name="Gao Y."/>
            <person name="Yu Y."/>
        </authorList>
    </citation>
    <scope>NUCLEOTIDE SEQUENCE [LARGE SCALE GENOMIC DNA]</scope>
    <source>
        <tissue evidence="15">Muscle</tissue>
    </source>
</reference>
<dbReference type="PANTHER" id="PTHR24246">
    <property type="entry name" value="OLFACTORY RECEPTOR AND ADENOSINE RECEPTOR"/>
    <property type="match status" value="1"/>
</dbReference>
<keyword evidence="16" id="KW-1185">Reference proteome</keyword>
<keyword evidence="3" id="KW-1003">Cell membrane</keyword>
<dbReference type="PRINTS" id="PR00237">
    <property type="entry name" value="GPCRRHODOPSN"/>
</dbReference>
<keyword evidence="4 12" id="KW-0812">Transmembrane</keyword>
<feature type="signal peptide" evidence="13">
    <location>
        <begin position="1"/>
        <end position="23"/>
    </location>
</feature>
<evidence type="ECO:0000256" key="10">
    <source>
        <dbReference type="ARBA" id="ARBA00023224"/>
    </source>
</evidence>
<dbReference type="PROSITE" id="PS50262">
    <property type="entry name" value="G_PROTEIN_RECEP_F1_2"/>
    <property type="match status" value="1"/>
</dbReference>
<dbReference type="InterPro" id="IPR000276">
    <property type="entry name" value="GPCR_Rhodpsn"/>
</dbReference>
<feature type="chain" id="PRO_5019460940" evidence="13">
    <location>
        <begin position="24"/>
        <end position="1425"/>
    </location>
</feature>
<proteinExistence type="inferred from homology"/>
<evidence type="ECO:0000256" key="4">
    <source>
        <dbReference type="ARBA" id="ARBA00022692"/>
    </source>
</evidence>
<protein>
    <submittedName>
        <fullName evidence="15">Putative histamine H2 receptor-like</fullName>
    </submittedName>
</protein>
<comment type="caution">
    <text evidence="15">The sequence shown here is derived from an EMBL/GenBank/DDBJ whole genome shotgun (WGS) entry which is preliminary data.</text>
</comment>